<feature type="region of interest" description="Disordered" evidence="5">
    <location>
        <begin position="174"/>
        <end position="236"/>
    </location>
</feature>
<proteinExistence type="predicted"/>
<feature type="compositionally biased region" description="Low complexity" evidence="5">
    <location>
        <begin position="178"/>
        <end position="194"/>
    </location>
</feature>
<dbReference type="Pfam" id="PF23722">
    <property type="entry name" value="Beta-sand_DEX1"/>
    <property type="match status" value="1"/>
</dbReference>
<keyword evidence="2 6" id="KW-0812">Transmembrane</keyword>
<dbReference type="EMBL" id="HBIC01038068">
    <property type="protein sequence ID" value="CAE0290646.1"/>
    <property type="molecule type" value="Transcribed_RNA"/>
</dbReference>
<evidence type="ECO:0000256" key="4">
    <source>
        <dbReference type="ARBA" id="ARBA00023136"/>
    </source>
</evidence>
<dbReference type="GO" id="GO:0016020">
    <property type="term" value="C:membrane"/>
    <property type="evidence" value="ECO:0007669"/>
    <property type="project" value="UniProtKB-SubCell"/>
</dbReference>
<dbReference type="SUPFAM" id="SSF69318">
    <property type="entry name" value="Integrin alpha N-terminal domain"/>
    <property type="match status" value="1"/>
</dbReference>
<evidence type="ECO:0000313" key="8">
    <source>
        <dbReference type="EMBL" id="CAE0290646.1"/>
    </source>
</evidence>
<organism evidence="8">
    <name type="scientific">Spumella elongata</name>
    <dbReference type="NCBI Taxonomy" id="89044"/>
    <lineage>
        <taxon>Eukaryota</taxon>
        <taxon>Sar</taxon>
        <taxon>Stramenopiles</taxon>
        <taxon>Ochrophyta</taxon>
        <taxon>Chrysophyceae</taxon>
        <taxon>Chromulinales</taxon>
        <taxon>Chromulinaceae</taxon>
        <taxon>Spumella</taxon>
    </lineage>
</organism>
<name>A0A7S3HBI1_9STRA</name>
<evidence type="ECO:0000259" key="7">
    <source>
        <dbReference type="Pfam" id="PF23722"/>
    </source>
</evidence>
<feature type="domain" description="DEX1 C-terminal" evidence="7">
    <location>
        <begin position="779"/>
        <end position="890"/>
    </location>
</feature>
<dbReference type="PANTHER" id="PTHR21419:SF23">
    <property type="entry name" value="PROTEIN DEFECTIVE IN EXINE FORMATION 1"/>
    <property type="match status" value="1"/>
</dbReference>
<sequence>MNFETDSEFRLRWATTVGSPVYSTPVLFPNALDGSKQIFVSTFYQYAELLDKDGFKSWGWPLSFEDSSFQGSPMVYDVDGDGNIDMGVVDKNGNMFWVRIGEFGEYLEDYHVQVPKLRVKRDWSEGLDPQFVDSYVKLSMFDRSGAAESAAAAAGGGNAPSNNKKAKLDDLQSLGPIKSAPASSSHKAPSPSSKEQTGSAQRRRLSEDSSPTEPEGNQGQGVGESGGGGVPDFGEGAVDDFIANEAERLEAIRGDFYGAGAGLEADRGAADASLEDILGGEVHTAPPPEGEGIGSNAGEEEGAAGAIDGNAYEAEYAYRAPPGRTRGGHGAGYGAGGAYYAGAGGMLGGVNQSEYVLVDAHVLASPVLADINGDGHMEVLVSVSYYFDKAEYAGKGVEQLGFDPDLFVAGGVACWDLEEQRWTWLVHLDLTTAKSKFQAMIYAPPTVADLDGDGRKEVIVGTALGLLYVMDGESGFVRRFFPMQFNSIQAAVSVADVAGDRDLEMIVLDMGGTVAVVNLKGDILWDAHLSGTLPFPATVGDVDGDGQVDVVVVAATEGKGSHIYALRGDTGAVLPGYPIALPNNAAVSSPVLLVDLLNTGHHPPSVARHNAAAVSNASEKAKMRRPLNLGAADDPFFVDMLLSKDDLEAIQLNSFPLVNSRKGLHVVVSCFEGSVYIIDATTPEVPGPLDEGQAVRKFHAQRIDVGEHVYCLPLLDDVTGDGFLDLLVGTLNGQLLLFESSIPATPRNSWTSFPNHRLNSVTHGQMGVSIPYEEKERMELLDIKGSRNLSVVFEIWDRRYEQALAAGAKVSEGGEGSSSSGSSSHMHLEVEYTVSITRGTNRLQPLWSRTFNKPGKYVAFVPVSPPEIALLVLSMSSDHGEYFEDTVHVTLSTKFYIWLKYLLVTPLVILCFTILSRYRRKV</sequence>
<dbReference type="AlphaFoldDB" id="A0A7S3HBI1"/>
<evidence type="ECO:0000256" key="1">
    <source>
        <dbReference type="ARBA" id="ARBA00004167"/>
    </source>
</evidence>
<dbReference type="InterPro" id="IPR045232">
    <property type="entry name" value="FAM234"/>
</dbReference>
<keyword evidence="4 6" id="KW-0472">Membrane</keyword>
<evidence type="ECO:0000256" key="3">
    <source>
        <dbReference type="ARBA" id="ARBA00022989"/>
    </source>
</evidence>
<dbReference type="InterPro" id="IPR015943">
    <property type="entry name" value="WD40/YVTN_repeat-like_dom_sf"/>
</dbReference>
<gene>
    <name evidence="8" type="ORF">SELO1098_LOCUS19491</name>
</gene>
<dbReference type="InterPro" id="IPR056376">
    <property type="entry name" value="DEX1_C"/>
</dbReference>
<dbReference type="InterPro" id="IPR028994">
    <property type="entry name" value="Integrin_alpha_N"/>
</dbReference>
<dbReference type="PANTHER" id="PTHR21419">
    <property type="match status" value="1"/>
</dbReference>
<reference evidence="8" key="1">
    <citation type="submission" date="2021-01" db="EMBL/GenBank/DDBJ databases">
        <authorList>
            <person name="Corre E."/>
            <person name="Pelletier E."/>
            <person name="Niang G."/>
            <person name="Scheremetjew M."/>
            <person name="Finn R."/>
            <person name="Kale V."/>
            <person name="Holt S."/>
            <person name="Cochrane G."/>
            <person name="Meng A."/>
            <person name="Brown T."/>
            <person name="Cohen L."/>
        </authorList>
    </citation>
    <scope>NUCLEOTIDE SEQUENCE</scope>
    <source>
        <strain evidence="8">CCAP 955/1</strain>
    </source>
</reference>
<feature type="compositionally biased region" description="Gly residues" evidence="5">
    <location>
        <begin position="218"/>
        <end position="231"/>
    </location>
</feature>
<protein>
    <recommendedName>
        <fullName evidence="7">DEX1 C-terminal domain-containing protein</fullName>
    </recommendedName>
</protein>
<evidence type="ECO:0000256" key="6">
    <source>
        <dbReference type="SAM" id="Phobius"/>
    </source>
</evidence>
<feature type="region of interest" description="Disordered" evidence="5">
    <location>
        <begin position="283"/>
        <end position="302"/>
    </location>
</feature>
<evidence type="ECO:0000256" key="5">
    <source>
        <dbReference type="SAM" id="MobiDB-lite"/>
    </source>
</evidence>
<keyword evidence="3 6" id="KW-1133">Transmembrane helix</keyword>
<accession>A0A7S3HBI1</accession>
<evidence type="ECO:0000256" key="2">
    <source>
        <dbReference type="ARBA" id="ARBA00022692"/>
    </source>
</evidence>
<dbReference type="Gene3D" id="2.130.10.10">
    <property type="entry name" value="YVTN repeat-like/Quinoprotein amine dehydrogenase"/>
    <property type="match status" value="1"/>
</dbReference>
<feature type="transmembrane region" description="Helical" evidence="6">
    <location>
        <begin position="895"/>
        <end position="915"/>
    </location>
</feature>
<comment type="subcellular location">
    <subcellularLocation>
        <location evidence="1">Membrane</location>
        <topology evidence="1">Single-pass membrane protein</topology>
    </subcellularLocation>
</comment>